<dbReference type="InterPro" id="IPR011333">
    <property type="entry name" value="SKP1/BTB/POZ_sf"/>
</dbReference>
<dbReference type="Pfam" id="PF00651">
    <property type="entry name" value="BTB"/>
    <property type="match status" value="1"/>
</dbReference>
<dbReference type="InterPro" id="IPR000210">
    <property type="entry name" value="BTB/POZ_dom"/>
</dbReference>
<proteinExistence type="predicted"/>
<dbReference type="EMBL" id="JAAAHW010000228">
    <property type="protein sequence ID" value="KAG0004885.1"/>
    <property type="molecule type" value="Genomic_DNA"/>
</dbReference>
<evidence type="ECO:0000313" key="3">
    <source>
        <dbReference type="Proteomes" id="UP000749646"/>
    </source>
</evidence>
<name>A0A9P6SUN1_9FUNG</name>
<dbReference type="OrthoDB" id="6359816at2759"/>
<protein>
    <recommendedName>
        <fullName evidence="1">BTB domain-containing protein</fullName>
    </recommendedName>
</protein>
<dbReference type="PANTHER" id="PTHR24413">
    <property type="entry name" value="SPECKLE-TYPE POZ PROTEIN"/>
    <property type="match status" value="1"/>
</dbReference>
<keyword evidence="3" id="KW-1185">Reference proteome</keyword>
<reference evidence="2" key="1">
    <citation type="journal article" date="2020" name="Fungal Divers.">
        <title>Resolving the Mortierellaceae phylogeny through synthesis of multi-gene phylogenetics and phylogenomics.</title>
        <authorList>
            <person name="Vandepol N."/>
            <person name="Liber J."/>
            <person name="Desiro A."/>
            <person name="Na H."/>
            <person name="Kennedy M."/>
            <person name="Barry K."/>
            <person name="Grigoriev I.V."/>
            <person name="Miller A.N."/>
            <person name="O'Donnell K."/>
            <person name="Stajich J.E."/>
            <person name="Bonito G."/>
        </authorList>
    </citation>
    <scope>NUCLEOTIDE SEQUENCE</scope>
    <source>
        <strain evidence="2">MES-2147</strain>
    </source>
</reference>
<dbReference type="Gene3D" id="3.30.710.10">
    <property type="entry name" value="Potassium Channel Kv1.1, Chain A"/>
    <property type="match status" value="1"/>
</dbReference>
<organism evidence="2 3">
    <name type="scientific">Modicella reniformis</name>
    <dbReference type="NCBI Taxonomy" id="1440133"/>
    <lineage>
        <taxon>Eukaryota</taxon>
        <taxon>Fungi</taxon>
        <taxon>Fungi incertae sedis</taxon>
        <taxon>Mucoromycota</taxon>
        <taxon>Mortierellomycotina</taxon>
        <taxon>Mortierellomycetes</taxon>
        <taxon>Mortierellales</taxon>
        <taxon>Mortierellaceae</taxon>
        <taxon>Modicella</taxon>
    </lineage>
</organism>
<dbReference type="PROSITE" id="PS50097">
    <property type="entry name" value="BTB"/>
    <property type="match status" value="1"/>
</dbReference>
<gene>
    <name evidence="2" type="ORF">BGZ65_012467</name>
</gene>
<dbReference type="Proteomes" id="UP000749646">
    <property type="component" value="Unassembled WGS sequence"/>
</dbReference>
<dbReference type="AlphaFoldDB" id="A0A9P6SUN1"/>
<feature type="domain" description="BTB" evidence="1">
    <location>
        <begin position="129"/>
        <end position="201"/>
    </location>
</feature>
<accession>A0A9P6SUN1</accession>
<dbReference type="CDD" id="cd18186">
    <property type="entry name" value="BTB_POZ_ZBTB_KLHL-like"/>
    <property type="match status" value="1"/>
</dbReference>
<dbReference type="SMART" id="SM00225">
    <property type="entry name" value="BTB"/>
    <property type="match status" value="1"/>
</dbReference>
<comment type="caution">
    <text evidence="2">The sequence shown here is derived from an EMBL/GenBank/DDBJ whole genome shotgun (WGS) entry which is preliminary data.</text>
</comment>
<evidence type="ECO:0000313" key="2">
    <source>
        <dbReference type="EMBL" id="KAG0004885.1"/>
    </source>
</evidence>
<evidence type="ECO:0000259" key="1">
    <source>
        <dbReference type="PROSITE" id="PS50097"/>
    </source>
</evidence>
<dbReference type="SUPFAM" id="SSF54695">
    <property type="entry name" value="POZ domain"/>
    <property type="match status" value="1"/>
</dbReference>
<sequence length="346" mass="39353">MVDFSSGYEVPEFEYIHCVSFNASDETATKVLKISEHDGTKGARSAKPLTEGGECRFLLEEDFIVDKNDPNRYAFDLVLSTSEKLPTILVVSGGSTISQNKPTNDKSFKKMFPERYHDILRLLNDPGSVNVSFEFTIHSCQRKVALWAHRALLSKYPRFRELFEANTADVALVSVPIEGIPLTAFCVLLKYLYTEDLDLVVDPTQYLLCDMDLLQDKTEKDSASSLVVLNNALKENNAAQFYATWNVKDKVTWSDLFLAADRFEIADLREQCLENLLASVNNDNAMEILFGVGTRFKEEIHNPVMKYISGNLRNFSIKSQDPFKRFADHERCHEVMLELLRLSCTD</sequence>